<dbReference type="AlphaFoldDB" id="M4EFI9"/>
<accession>M4EFI9</accession>
<evidence type="ECO:0000313" key="1">
    <source>
        <dbReference type="EnsemblPlants" id="Bra027551.1-P"/>
    </source>
</evidence>
<dbReference type="Proteomes" id="UP000011750">
    <property type="component" value="Chromosome A09"/>
</dbReference>
<dbReference type="HOGENOM" id="CLU_1596835_0_0_1"/>
<protein>
    <submittedName>
        <fullName evidence="1">Uncharacterized protein</fullName>
    </submittedName>
</protein>
<reference evidence="1" key="3">
    <citation type="submission" date="2023-03" db="UniProtKB">
        <authorList>
            <consortium name="EnsemblPlants"/>
        </authorList>
    </citation>
    <scope>IDENTIFICATION</scope>
    <source>
        <strain evidence="1">cv. Chiifu-401-42</strain>
    </source>
</reference>
<dbReference type="InParanoid" id="M4EFI9"/>
<reference evidence="1 2" key="2">
    <citation type="journal article" date="2018" name="Hortic Res">
        <title>Improved Brassica rapa reference genome by single-molecule sequencing and chromosome conformation capture technologies.</title>
        <authorList>
            <person name="Zhang L."/>
            <person name="Cai X."/>
            <person name="Wu J."/>
            <person name="Liu M."/>
            <person name="Grob S."/>
            <person name="Cheng F."/>
            <person name="Liang J."/>
            <person name="Cai C."/>
            <person name="Liu Z."/>
            <person name="Liu B."/>
            <person name="Wang F."/>
            <person name="Li S."/>
            <person name="Liu F."/>
            <person name="Li X."/>
            <person name="Cheng L."/>
            <person name="Yang W."/>
            <person name="Li M.H."/>
            <person name="Grossniklaus U."/>
            <person name="Zheng H."/>
            <person name="Wang X."/>
        </authorList>
    </citation>
    <scope>NUCLEOTIDE SEQUENCE [LARGE SCALE GENOMIC DNA]</scope>
    <source>
        <strain evidence="1 2">cv. Chiifu-401-42</strain>
    </source>
</reference>
<reference evidence="1 2" key="1">
    <citation type="journal article" date="2011" name="Nat. Genet.">
        <title>The genome of the mesopolyploid crop species Brassica rapa.</title>
        <authorList>
            <consortium name="Brassica rapa Genome Sequencing Project Consortium"/>
            <person name="Wang X."/>
            <person name="Wang H."/>
            <person name="Wang J."/>
            <person name="Sun R."/>
            <person name="Wu J."/>
            <person name="Liu S."/>
            <person name="Bai Y."/>
            <person name="Mun J.H."/>
            <person name="Bancroft I."/>
            <person name="Cheng F."/>
            <person name="Huang S."/>
            <person name="Li X."/>
            <person name="Hua W."/>
            <person name="Wang J."/>
            <person name="Wang X."/>
            <person name="Freeling M."/>
            <person name="Pires J.C."/>
            <person name="Paterson A.H."/>
            <person name="Chalhoub B."/>
            <person name="Wang B."/>
            <person name="Hayward A."/>
            <person name="Sharpe A.G."/>
            <person name="Park B.S."/>
            <person name="Weisshaar B."/>
            <person name="Liu B."/>
            <person name="Li B."/>
            <person name="Liu B."/>
            <person name="Tong C."/>
            <person name="Song C."/>
            <person name="Duran C."/>
            <person name="Peng C."/>
            <person name="Geng C."/>
            <person name="Koh C."/>
            <person name="Lin C."/>
            <person name="Edwards D."/>
            <person name="Mu D."/>
            <person name="Shen D."/>
            <person name="Soumpourou E."/>
            <person name="Li F."/>
            <person name="Fraser F."/>
            <person name="Conant G."/>
            <person name="Lassalle G."/>
            <person name="King G.J."/>
            <person name="Bonnema G."/>
            <person name="Tang H."/>
            <person name="Wang H."/>
            <person name="Belcram H."/>
            <person name="Zhou H."/>
            <person name="Hirakawa H."/>
            <person name="Abe H."/>
            <person name="Guo H."/>
            <person name="Wang H."/>
            <person name="Jin H."/>
            <person name="Parkin I.A."/>
            <person name="Batley J."/>
            <person name="Kim J.S."/>
            <person name="Just J."/>
            <person name="Li J."/>
            <person name="Xu J."/>
            <person name="Deng J."/>
            <person name="Kim J.A."/>
            <person name="Li J."/>
            <person name="Yu J."/>
            <person name="Meng J."/>
            <person name="Wang J."/>
            <person name="Min J."/>
            <person name="Poulain J."/>
            <person name="Wang J."/>
            <person name="Hatakeyama K."/>
            <person name="Wu K."/>
            <person name="Wang L."/>
            <person name="Fang L."/>
            <person name="Trick M."/>
            <person name="Links M.G."/>
            <person name="Zhao M."/>
            <person name="Jin M."/>
            <person name="Ramchiary N."/>
            <person name="Drou N."/>
            <person name="Berkman P.J."/>
            <person name="Cai Q."/>
            <person name="Huang Q."/>
            <person name="Li R."/>
            <person name="Tabata S."/>
            <person name="Cheng S."/>
            <person name="Zhang S."/>
            <person name="Zhang S."/>
            <person name="Huang S."/>
            <person name="Sato S."/>
            <person name="Sun S."/>
            <person name="Kwon S.J."/>
            <person name="Choi S.R."/>
            <person name="Lee T.H."/>
            <person name="Fan W."/>
            <person name="Zhao X."/>
            <person name="Tan X."/>
            <person name="Xu X."/>
            <person name="Wang Y."/>
            <person name="Qiu Y."/>
            <person name="Yin Y."/>
            <person name="Li Y."/>
            <person name="Du Y."/>
            <person name="Liao Y."/>
            <person name="Lim Y."/>
            <person name="Narusaka Y."/>
            <person name="Wang Y."/>
            <person name="Wang Z."/>
            <person name="Li Z."/>
            <person name="Wang Z."/>
            <person name="Xiong Z."/>
            <person name="Zhang Z."/>
        </authorList>
    </citation>
    <scope>NUCLEOTIDE SEQUENCE [LARGE SCALE GENOMIC DNA]</scope>
    <source>
        <strain evidence="1 2">cv. Chiifu-401-42</strain>
    </source>
</reference>
<evidence type="ECO:0000313" key="2">
    <source>
        <dbReference type="Proteomes" id="UP000011750"/>
    </source>
</evidence>
<organism evidence="1 2">
    <name type="scientific">Brassica campestris</name>
    <name type="common">Field mustard</name>
    <dbReference type="NCBI Taxonomy" id="3711"/>
    <lineage>
        <taxon>Eukaryota</taxon>
        <taxon>Viridiplantae</taxon>
        <taxon>Streptophyta</taxon>
        <taxon>Embryophyta</taxon>
        <taxon>Tracheophyta</taxon>
        <taxon>Spermatophyta</taxon>
        <taxon>Magnoliopsida</taxon>
        <taxon>eudicotyledons</taxon>
        <taxon>Gunneridae</taxon>
        <taxon>Pentapetalae</taxon>
        <taxon>rosids</taxon>
        <taxon>malvids</taxon>
        <taxon>Brassicales</taxon>
        <taxon>Brassicaceae</taxon>
        <taxon>Brassiceae</taxon>
        <taxon>Brassica</taxon>
    </lineage>
</organism>
<sequence length="167" mass="19154">MAQNISSPIPFRSSILPLASTIFVSRTLSAPRPYFLIMEPYAPPVMCPTIPKLEHKPAGKLWTLLFSAILQVQHYKRFFDLRDIRQAFVVVTAASDAHMSSKFLGTDEDDGSLDVRLVERFEYESRFRHGLCQVPEILSCGLKDFAEHGNVFGRSEKRTFEWERNMN</sequence>
<keyword evidence="2" id="KW-1185">Reference proteome</keyword>
<dbReference type="Gramene" id="Bra027551.1">
    <property type="protein sequence ID" value="Bra027551.1-P"/>
    <property type="gene ID" value="Bra027551"/>
</dbReference>
<dbReference type="EnsemblPlants" id="Bra027551.1">
    <property type="protein sequence ID" value="Bra027551.1-P"/>
    <property type="gene ID" value="Bra027551"/>
</dbReference>
<proteinExistence type="predicted"/>
<name>M4EFI9_BRACM</name>